<protein>
    <submittedName>
        <fullName evidence="1">SFRICE_035084</fullName>
    </submittedName>
</protein>
<gene>
    <name evidence="1" type="ORF">SFRICE_035084</name>
</gene>
<dbReference type="EMBL" id="ODYU01008872">
    <property type="protein sequence ID" value="SOQ52844.1"/>
    <property type="molecule type" value="Genomic_DNA"/>
</dbReference>
<sequence>MHECNAPRPETTICGSHKEFLYTEIYTLHGSKLPSHRNNHTAHKHGAGGAALSFNVYKFSPPTPHGYESHVLRYDSIPAVESDSSAGKRSGWSMRWTARLFYSALRPRKHPLLAVPAARTVAHANSPLVRALTVINALLKSAPECDLFAARWKDLDPGIRIRDD</sequence>
<organism evidence="1">
    <name type="scientific">Spodoptera frugiperda</name>
    <name type="common">Fall armyworm</name>
    <dbReference type="NCBI Taxonomy" id="7108"/>
    <lineage>
        <taxon>Eukaryota</taxon>
        <taxon>Metazoa</taxon>
        <taxon>Ecdysozoa</taxon>
        <taxon>Arthropoda</taxon>
        <taxon>Hexapoda</taxon>
        <taxon>Insecta</taxon>
        <taxon>Pterygota</taxon>
        <taxon>Neoptera</taxon>
        <taxon>Endopterygota</taxon>
        <taxon>Lepidoptera</taxon>
        <taxon>Glossata</taxon>
        <taxon>Ditrysia</taxon>
        <taxon>Noctuoidea</taxon>
        <taxon>Noctuidae</taxon>
        <taxon>Amphipyrinae</taxon>
        <taxon>Spodoptera</taxon>
    </lineage>
</organism>
<dbReference type="AlphaFoldDB" id="A0A2H1WK58"/>
<name>A0A2H1WK58_SPOFR</name>
<accession>A0A2H1WK58</accession>
<evidence type="ECO:0000313" key="1">
    <source>
        <dbReference type="EMBL" id="SOQ52844.1"/>
    </source>
</evidence>
<reference evidence="1" key="1">
    <citation type="submission" date="2016-07" db="EMBL/GenBank/DDBJ databases">
        <authorList>
            <person name="Bretaudeau A."/>
        </authorList>
    </citation>
    <scope>NUCLEOTIDE SEQUENCE</scope>
    <source>
        <strain evidence="1">Rice</strain>
        <tissue evidence="1">Whole body</tissue>
    </source>
</reference>
<proteinExistence type="predicted"/>